<keyword evidence="6 7" id="KW-0539">Nucleus</keyword>
<feature type="region of interest" description="Disordered" evidence="8">
    <location>
        <begin position="387"/>
        <end position="505"/>
    </location>
</feature>
<dbReference type="GO" id="GO:0000122">
    <property type="term" value="P:negative regulation of transcription by RNA polymerase II"/>
    <property type="evidence" value="ECO:0007669"/>
    <property type="project" value="TreeGrafter"/>
</dbReference>
<dbReference type="InterPro" id="IPR031693">
    <property type="entry name" value="Sin3_C"/>
</dbReference>
<evidence type="ECO:0000256" key="4">
    <source>
        <dbReference type="ARBA" id="ARBA00023015"/>
    </source>
</evidence>
<dbReference type="FunFam" id="1.20.1160.11:FF:000003">
    <property type="entry name" value="Paired amphipathic helix SIN3-like protein"/>
    <property type="match status" value="1"/>
</dbReference>
<dbReference type="Pfam" id="PF02671">
    <property type="entry name" value="PAH"/>
    <property type="match status" value="3"/>
</dbReference>
<evidence type="ECO:0000256" key="8">
    <source>
        <dbReference type="SAM" id="MobiDB-lite"/>
    </source>
</evidence>
<evidence type="ECO:0000256" key="5">
    <source>
        <dbReference type="ARBA" id="ARBA00023163"/>
    </source>
</evidence>
<dbReference type="GO" id="GO:0033698">
    <property type="term" value="C:Rpd3L complex"/>
    <property type="evidence" value="ECO:0007669"/>
    <property type="project" value="UniProtKB-ARBA"/>
</dbReference>
<evidence type="ECO:0000313" key="11">
    <source>
        <dbReference type="Proteomes" id="UP001385951"/>
    </source>
</evidence>
<keyword evidence="11" id="KW-1185">Reference proteome</keyword>
<accession>A0AAW0G076</accession>
<feature type="compositionally biased region" description="Polar residues" evidence="8">
    <location>
        <begin position="39"/>
        <end position="51"/>
    </location>
</feature>
<feature type="compositionally biased region" description="Polar residues" evidence="8">
    <location>
        <begin position="942"/>
        <end position="955"/>
    </location>
</feature>
<feature type="compositionally biased region" description="Low complexity" evidence="8">
    <location>
        <begin position="85"/>
        <end position="95"/>
    </location>
</feature>
<feature type="compositionally biased region" description="Polar residues" evidence="8">
    <location>
        <begin position="905"/>
        <end position="915"/>
    </location>
</feature>
<keyword evidence="3" id="KW-0677">Repeat</keyword>
<dbReference type="PANTHER" id="PTHR12346">
    <property type="entry name" value="SIN3B-RELATED"/>
    <property type="match status" value="1"/>
</dbReference>
<keyword evidence="4" id="KW-0805">Transcription regulation</keyword>
<protein>
    <recommendedName>
        <fullName evidence="9">Histone deacetylase interacting domain-containing protein</fullName>
    </recommendedName>
</protein>
<keyword evidence="5" id="KW-0804">Transcription</keyword>
<dbReference type="SUPFAM" id="SSF47762">
    <property type="entry name" value="PAH2 domain"/>
    <property type="match status" value="3"/>
</dbReference>
<evidence type="ECO:0000256" key="6">
    <source>
        <dbReference type="ARBA" id="ARBA00023242"/>
    </source>
</evidence>
<dbReference type="InterPro" id="IPR003822">
    <property type="entry name" value="PAH"/>
</dbReference>
<dbReference type="SMART" id="SM00761">
    <property type="entry name" value="HDAC_interact"/>
    <property type="match status" value="1"/>
</dbReference>
<evidence type="ECO:0000256" key="7">
    <source>
        <dbReference type="PROSITE-ProRule" id="PRU00810"/>
    </source>
</evidence>
<dbReference type="Pfam" id="PF08295">
    <property type="entry name" value="Sin3_corepress"/>
    <property type="match status" value="1"/>
</dbReference>
<dbReference type="PANTHER" id="PTHR12346:SF0">
    <property type="entry name" value="SIN3A, ISOFORM G"/>
    <property type="match status" value="1"/>
</dbReference>
<proteinExistence type="predicted"/>
<evidence type="ECO:0000256" key="2">
    <source>
        <dbReference type="ARBA" id="ARBA00022491"/>
    </source>
</evidence>
<dbReference type="InterPro" id="IPR039774">
    <property type="entry name" value="Sin3-like"/>
</dbReference>
<evidence type="ECO:0000259" key="9">
    <source>
        <dbReference type="SMART" id="SM00761"/>
    </source>
</evidence>
<evidence type="ECO:0000256" key="1">
    <source>
        <dbReference type="ARBA" id="ARBA00004123"/>
    </source>
</evidence>
<organism evidence="10 11">
    <name type="scientific">Cerrena zonata</name>
    <dbReference type="NCBI Taxonomy" id="2478898"/>
    <lineage>
        <taxon>Eukaryota</taxon>
        <taxon>Fungi</taxon>
        <taxon>Dikarya</taxon>
        <taxon>Basidiomycota</taxon>
        <taxon>Agaricomycotina</taxon>
        <taxon>Agaricomycetes</taxon>
        <taxon>Polyporales</taxon>
        <taxon>Cerrenaceae</taxon>
        <taxon>Cerrena</taxon>
    </lineage>
</organism>
<gene>
    <name evidence="10" type="ORF">QCA50_010343</name>
</gene>
<feature type="region of interest" description="Disordered" evidence="8">
    <location>
        <begin position="890"/>
        <end position="959"/>
    </location>
</feature>
<comment type="caution">
    <text evidence="10">The sequence shown here is derived from an EMBL/GenBank/DDBJ whole genome shotgun (WGS) entry which is preliminary data.</text>
</comment>
<dbReference type="Gene3D" id="1.20.1160.11">
    <property type="entry name" value="Paired amphipathic helix"/>
    <property type="match status" value="3"/>
</dbReference>
<dbReference type="FunFam" id="1.20.1160.11:FF:000001">
    <property type="entry name" value="Paired amphipathic helix protein Sin3"/>
    <property type="match status" value="1"/>
</dbReference>
<dbReference type="PROSITE" id="PS51477">
    <property type="entry name" value="PAH"/>
    <property type="match status" value="2"/>
</dbReference>
<dbReference type="FunFam" id="1.20.1160.11:FF:000002">
    <property type="entry name" value="Paired amphipathic helix protein SIN3"/>
    <property type="match status" value="1"/>
</dbReference>
<feature type="compositionally biased region" description="Polar residues" evidence="8">
    <location>
        <begin position="470"/>
        <end position="496"/>
    </location>
</feature>
<dbReference type="Proteomes" id="UP001385951">
    <property type="component" value="Unassembled WGS sequence"/>
</dbReference>
<feature type="region of interest" description="Disordered" evidence="8">
    <location>
        <begin position="1"/>
        <end position="95"/>
    </location>
</feature>
<comment type="subcellular location">
    <subcellularLocation>
        <location evidence="1 7">Nucleus</location>
    </subcellularLocation>
</comment>
<evidence type="ECO:0000313" key="10">
    <source>
        <dbReference type="EMBL" id="KAK7686743.1"/>
    </source>
</evidence>
<name>A0AAW0G076_9APHY</name>
<dbReference type="Pfam" id="PF16879">
    <property type="entry name" value="Sin3a_C"/>
    <property type="match status" value="1"/>
</dbReference>
<dbReference type="InterPro" id="IPR013194">
    <property type="entry name" value="HDAC_interact_dom"/>
</dbReference>
<dbReference type="GO" id="GO:0003714">
    <property type="term" value="F:transcription corepressor activity"/>
    <property type="evidence" value="ECO:0007669"/>
    <property type="project" value="InterPro"/>
</dbReference>
<dbReference type="GO" id="GO:0010628">
    <property type="term" value="P:positive regulation of gene expression"/>
    <property type="evidence" value="ECO:0007669"/>
    <property type="project" value="UniProtKB-ARBA"/>
</dbReference>
<feature type="compositionally biased region" description="Polar residues" evidence="8">
    <location>
        <begin position="401"/>
        <end position="414"/>
    </location>
</feature>
<reference evidence="10 11" key="1">
    <citation type="submission" date="2022-09" db="EMBL/GenBank/DDBJ databases">
        <authorList>
            <person name="Palmer J.M."/>
        </authorList>
    </citation>
    <scope>NUCLEOTIDE SEQUENCE [LARGE SCALE GENOMIC DNA]</scope>
    <source>
        <strain evidence="10 11">DSM 7382</strain>
    </source>
</reference>
<sequence>MESSKIELPPPLHPNAHVDGPGRPLNDEPLVGPGVIHLQENQPGPSASRPHSPQRRYPISQHHPTPPISHHLMLDPDHPPNPISRPRTPLTKPLTPKIGSPAHGHLSLAVTGESLLPDGNRQPGERTLNVSDALTYLDEVKIQFADKPEVYNRFLDIMKDFKSQAIDTPGVIERVSTLFQGNPLLIQGFNTFLPPGYKIEISNDPRNLSGITVTTPQGILSQQSLMGPLRIHREPSNLHNSFPPQPLAAPPVLPVGLGPGSRPATPMMHSIQQHLPGYTDPIRPYSPNIQANTQAAAAANLLGRGPEERTQVEFNHAIQFLNKIKVRFSDEPDTYKQFLEILQNYQKESRQIQDQTHVYTQVALLFKNAPDLMNEFRDFLPEITGSSQSQHGLMSIMPHPSGSSWNQNADSPSMDTDKPKTNRRRKRVAEKEPAVAQKAGGRAAKKVKTSHKPEPGSPKFTAYEHPGSPQPSTSHASHSRQAPFSSSSHMNGNHPGSMTGGTLYGQGPQGEFAFFDRVKKTLETGGTYEEFLKLLNLFTRDIINLDNLMDRADVFLDPELMRQFKELMGWEERYSGIDNGPPGSLRTSAPDHMAAQFPDDGQGPSYRRLPESEVRLACSGRDELARSVLNDEWVSHPTWASEESGFIAHRKTQFEETLHRVEEERHDYQVHIDCMYRTIAVLTPLDARLEEMSPEHRAAFKLKADLGGSCKAVYSKALRRIYGKEAGMEVIRGLQECPSVAVPVVLARVKQKYEEATRYQREWNRTWREIDCKNFYKALDSQGISFKATDKKSITTKSFVQEIEAEKSKQTKSRDMKGKTFYGSTGSQLHYEMRDTEVLQDALKMVYSFLDHSHPTYSPSERRSVEKFLESFVQVLFTFSHHEFAPATGSIEFDNDADEPETRGGRQSASGSHSNGVAAGDLRKRLLKTVQESSPRRKKTKGSPSHSTGSASPMVSGSPVVASKELGEPQSNVRARTNPEDIWVREFVGPSDERRISAGEAAVSSRPFYANTTFYTLLRLLQLLYSRLHACKEIGAHLAKEKHASLKPNPVAVQLGLDDPSGPSVVLAQAIEAVGNPSASGEEPNVLYMYLLEACEKVFENELDQATFEEHMRWFFGSKAYQVFTFDRVITAIIKQVQTITSDNKCQELWDLLQKGRRGEMASIHELVRYRREAERNAGSDEHLYKVEWDTRLRTLRIQLLGNEDPSVEEDETKIGRWRQYVGTYVTRYPTELLPKGRSSRARTEKSRLFLKRSLIDGDGAVKDEVQETSGLGVCVDLSTYKLRYEGGTEDVLWRVRWAEEEELRTRAIARASERSRTRWLR</sequence>
<feature type="domain" description="Histone deacetylase interacting" evidence="9">
    <location>
        <begin position="600"/>
        <end position="699"/>
    </location>
</feature>
<dbReference type="EMBL" id="JASBNA010000016">
    <property type="protein sequence ID" value="KAK7686743.1"/>
    <property type="molecule type" value="Genomic_DNA"/>
</dbReference>
<evidence type="ECO:0000256" key="3">
    <source>
        <dbReference type="ARBA" id="ARBA00022737"/>
    </source>
</evidence>
<dbReference type="InterPro" id="IPR036600">
    <property type="entry name" value="PAH_sf"/>
</dbReference>
<keyword evidence="2" id="KW-0678">Repressor</keyword>